<organism evidence="1">
    <name type="scientific">Thermococcus litoralis</name>
    <dbReference type="NCBI Taxonomy" id="2265"/>
    <lineage>
        <taxon>Archaea</taxon>
        <taxon>Methanobacteriati</taxon>
        <taxon>Methanobacteriota</taxon>
        <taxon>Thermococci</taxon>
        <taxon>Thermococcales</taxon>
        <taxon>Thermococcaceae</taxon>
        <taxon>Thermococcus</taxon>
    </lineage>
</organism>
<name>A0A7C0TZ08_THELI</name>
<protein>
    <submittedName>
        <fullName evidence="1">Uncharacterized protein</fullName>
    </submittedName>
</protein>
<dbReference type="Proteomes" id="UP000886210">
    <property type="component" value="Unassembled WGS sequence"/>
</dbReference>
<dbReference type="AlphaFoldDB" id="A0A7C0TZ08"/>
<evidence type="ECO:0000313" key="1">
    <source>
        <dbReference type="EMBL" id="HDD31469.1"/>
    </source>
</evidence>
<gene>
    <name evidence="1" type="ORF">ENF72_02445</name>
</gene>
<accession>A0A7C0TZ08</accession>
<reference evidence="1" key="1">
    <citation type="journal article" date="2020" name="mSystems">
        <title>Genome- and Community-Level Interaction Insights into Carbon Utilization and Element Cycling Functions of Hydrothermarchaeota in Hydrothermal Sediment.</title>
        <authorList>
            <person name="Zhou Z."/>
            <person name="Liu Y."/>
            <person name="Xu W."/>
            <person name="Pan J."/>
            <person name="Luo Z.H."/>
            <person name="Li M."/>
        </authorList>
    </citation>
    <scope>NUCLEOTIDE SEQUENCE [LARGE SCALE GENOMIC DNA]</scope>
    <source>
        <strain evidence="1">HyVt-151</strain>
    </source>
</reference>
<dbReference type="EMBL" id="DQYG01000108">
    <property type="protein sequence ID" value="HDD31469.1"/>
    <property type="molecule type" value="Genomic_DNA"/>
</dbReference>
<dbReference type="Gene3D" id="2.60.120.1130">
    <property type="match status" value="1"/>
</dbReference>
<sequence>MQEIRRVEKDIVEFTVPQDYEVYYLPDPVKMKIPFFDFVSNYYHSGDGKVRYEAETILKVSQIMPEEYPKYKNYTKKLMRKRGSFVLFRARETRK</sequence>
<comment type="caution">
    <text evidence="1">The sequence shown here is derived from an EMBL/GenBank/DDBJ whole genome shotgun (WGS) entry which is preliminary data.</text>
</comment>
<proteinExistence type="predicted"/>